<protein>
    <submittedName>
        <fullName evidence="2">Uncharacterized protein</fullName>
    </submittedName>
</protein>
<organism evidence="2 3">
    <name type="scientific">Colletotrichum liriopes</name>
    <dbReference type="NCBI Taxonomy" id="708192"/>
    <lineage>
        <taxon>Eukaryota</taxon>
        <taxon>Fungi</taxon>
        <taxon>Dikarya</taxon>
        <taxon>Ascomycota</taxon>
        <taxon>Pezizomycotina</taxon>
        <taxon>Sordariomycetes</taxon>
        <taxon>Hypocreomycetidae</taxon>
        <taxon>Glomerellales</taxon>
        <taxon>Glomerellaceae</taxon>
        <taxon>Colletotrichum</taxon>
        <taxon>Colletotrichum spaethianum species complex</taxon>
    </lineage>
</organism>
<dbReference type="AlphaFoldDB" id="A0AA37H196"/>
<feature type="region of interest" description="Disordered" evidence="1">
    <location>
        <begin position="1"/>
        <end position="25"/>
    </location>
</feature>
<feature type="region of interest" description="Disordered" evidence="1">
    <location>
        <begin position="555"/>
        <end position="578"/>
    </location>
</feature>
<gene>
    <name evidence="2" type="ORF">ColLi_13992</name>
</gene>
<feature type="compositionally biased region" description="Low complexity" evidence="1">
    <location>
        <begin position="193"/>
        <end position="207"/>
    </location>
</feature>
<accession>A0AA37H196</accession>
<feature type="compositionally biased region" description="Low complexity" evidence="1">
    <location>
        <begin position="500"/>
        <end position="511"/>
    </location>
</feature>
<feature type="region of interest" description="Disordered" evidence="1">
    <location>
        <begin position="180"/>
        <end position="211"/>
    </location>
</feature>
<feature type="compositionally biased region" description="Acidic residues" evidence="1">
    <location>
        <begin position="482"/>
        <end position="495"/>
    </location>
</feature>
<sequence length="639" mass="69056">MVRFLAKMPAMSAPSDPSALEASSRPHHQLQPFELCFHKNFVGNATQTISLHFDDGPDSIDADPDDADLGPTPVSISRYPSPLVLATPSPPYAVHEIPDILDLTLPDAALDPVASSRSQLDRRSDEGHASSAYTGPGHRAHFAATLLLRMRVMAAESWLPTAIGDLRLLTLLLGPNAVPASHWRPRSDDDSSVNDADNGGDSNNDMDPGQQNRQRISLVRAYRSLLGHHTNAEATLRPTSESYATLCRPVSTTVLWHFACEPEFTGLAQRNDTQAAVLYLESWAGRTLGQRHKVARHPPVDVDGEALYPDNKHPFHEADDVIDALLPGETDLTALLRHTAELLMGVRDMAGRLSRHAAAAAARGGRGPKPVSPSGGGGLWTWWFPGAAGDRGRKDGASNGGGPRSADVDHEHEWLTKAAADFVSIDSPHHRGRFKALLHGLICASASLSQAGRMADGFRKYLDTLDRERSWISHGVTLTPESDQDLDDDDDDNDDINGHSPPTTERSTPSSTLLITLTCTRLNPGPVREAQAIDEVTRYIASVYYRVQVQQQRSSWLKKSSRHKTSLPPSSVSRLPPPDPQYQAAADEFLQKLQDGILRNEPLHELLTALGSTTAKAEATATAAAATLLAHGVGGGPRG</sequence>
<feature type="region of interest" description="Disordered" evidence="1">
    <location>
        <begin position="476"/>
        <end position="511"/>
    </location>
</feature>
<dbReference type="EMBL" id="BPPX01000075">
    <property type="protein sequence ID" value="GJC91154.1"/>
    <property type="molecule type" value="Genomic_DNA"/>
</dbReference>
<evidence type="ECO:0000313" key="3">
    <source>
        <dbReference type="Proteomes" id="UP001055172"/>
    </source>
</evidence>
<keyword evidence="3" id="KW-1185">Reference proteome</keyword>
<proteinExistence type="predicted"/>
<reference evidence="2 3" key="1">
    <citation type="submission" date="2021-07" db="EMBL/GenBank/DDBJ databases">
        <title>Genome data of Colletotrichum spaethianum.</title>
        <authorList>
            <person name="Utami Y.D."/>
            <person name="Hiruma K."/>
        </authorList>
    </citation>
    <scope>NUCLEOTIDE SEQUENCE [LARGE SCALE GENOMIC DNA]</scope>
    <source>
        <strain evidence="2 3">MAFF 242679</strain>
    </source>
</reference>
<evidence type="ECO:0000313" key="2">
    <source>
        <dbReference type="EMBL" id="GJC91154.1"/>
    </source>
</evidence>
<comment type="caution">
    <text evidence="2">The sequence shown here is derived from an EMBL/GenBank/DDBJ whole genome shotgun (WGS) entry which is preliminary data.</text>
</comment>
<name>A0AA37H196_9PEZI</name>
<evidence type="ECO:0000256" key="1">
    <source>
        <dbReference type="SAM" id="MobiDB-lite"/>
    </source>
</evidence>
<feature type="region of interest" description="Disordered" evidence="1">
    <location>
        <begin position="114"/>
        <end position="135"/>
    </location>
</feature>
<feature type="compositionally biased region" description="Basic and acidic residues" evidence="1">
    <location>
        <begin position="119"/>
        <end position="128"/>
    </location>
</feature>
<dbReference type="Proteomes" id="UP001055172">
    <property type="component" value="Unassembled WGS sequence"/>
</dbReference>